<feature type="region of interest" description="Disordered" evidence="1">
    <location>
        <begin position="380"/>
        <end position="411"/>
    </location>
</feature>
<evidence type="ECO:0000259" key="2">
    <source>
        <dbReference type="Pfam" id="PF09364"/>
    </source>
</evidence>
<dbReference type="Gene3D" id="3.40.50.920">
    <property type="match status" value="1"/>
</dbReference>
<feature type="compositionally biased region" description="Basic and acidic residues" evidence="1">
    <location>
        <begin position="381"/>
        <end position="392"/>
    </location>
</feature>
<name>A0ABW6CKN6_9CAUL</name>
<dbReference type="InterPro" id="IPR018970">
    <property type="entry name" value="Xul5P/Fru6P_PKetolase_N"/>
</dbReference>
<sequence length="784" mass="83132">MNFDQWKSGYGVIQHAPETCVRVLRLAEQLAARGLARDQEEVFAVLAAADRLASATMWTVVHMTYAERVDLSGAPLPADAFKLAPEGHTGGALNVAPAYIGYLAANALSGATRGWILGQGHCVAAIEAANALVDNLSPAQQGRYGPDDAGLSRLCADFYSYAIGPDGRPSVPVGSHVNAYTAGGVSEGGYLGFAEVQYVHMPLPGERLVAILSDGAFEEQRGSDWSERWWRAEDCGLVAPMMVLNGRRIEQRTEVAQDGGAAWLSRHLDVNGFDPIIIDGRDPAAYAWAILEAEERLGLASAEVAAGRATYPVRLPFVIATTVKGYGFPGAGSNAAHNLPLSAIPRTDEVARAAFNAGAAALHVSADTLAVSRRAFLQHEAQGRPKERDSALAHRNPPAPTLPASDAPSQGNASAMAAMDAWFTEFVRANPGSRFRIGNPDELRSNQMGGTLDLLKHRVNRPEAGAPESVTGAVITALNEEAVIGAALGNKGGLNLAVSYEAFAVKMLGALRQDIIFARQQTEAGAPPQWIGVPLIATSHTWENGKNQQSHQDPTIGEALLGEMSDVSRVMFPVDAATAVEALRAIYADRGVVGCIVAPKRSTPCVLGPVEAQAAVTLGAAVVEADEQAELQLVAVGAYQLIEARRAAERLRASGKRVSVGCILEPGRLRSPRDEFEARFVLTDSAIEALFPPDLPRVLVTHTRPEPLLGVLRRLDGGPKRLRAHGYISRGGTLDAPGMLFANRCTWAHLAASAAELLGIPLEAILQPAEQEAVLGRAPPTALR</sequence>
<gene>
    <name evidence="3" type="ORF">OCL97_05760</name>
</gene>
<dbReference type="RefSeq" id="WP_377368414.1">
    <property type="nucleotide sequence ID" value="NZ_JAOTJD010000007.1"/>
</dbReference>
<feature type="domain" description="Xylulose 5-phosphate/Fructose 6-phosphate phosphoketolase N-terminal" evidence="2">
    <location>
        <begin position="48"/>
        <end position="329"/>
    </location>
</feature>
<reference evidence="3 4" key="1">
    <citation type="submission" date="2022-09" db="EMBL/GenBank/DDBJ databases">
        <title>New species of Phenylobacterium.</title>
        <authorList>
            <person name="Mieszkin S."/>
        </authorList>
    </citation>
    <scope>NUCLEOTIDE SEQUENCE [LARGE SCALE GENOMIC DNA]</scope>
    <source>
        <strain evidence="3 4">HK31-G</strain>
    </source>
</reference>
<dbReference type="EMBL" id="JAOTJD010000007">
    <property type="protein sequence ID" value="MFD3263474.1"/>
    <property type="molecule type" value="Genomic_DNA"/>
</dbReference>
<dbReference type="SUPFAM" id="SSF52518">
    <property type="entry name" value="Thiamin diphosphate-binding fold (THDP-binding)"/>
    <property type="match status" value="1"/>
</dbReference>
<dbReference type="Pfam" id="PF03894">
    <property type="entry name" value="XFP"/>
    <property type="match status" value="1"/>
</dbReference>
<dbReference type="Proteomes" id="UP001598130">
    <property type="component" value="Unassembled WGS sequence"/>
</dbReference>
<dbReference type="InterPro" id="IPR005593">
    <property type="entry name" value="Xul5P/Fru6P_PKetolase"/>
</dbReference>
<organism evidence="3 4">
    <name type="scientific">Phenylobacterium ferrooxidans</name>
    <dbReference type="NCBI Taxonomy" id="2982689"/>
    <lineage>
        <taxon>Bacteria</taxon>
        <taxon>Pseudomonadati</taxon>
        <taxon>Pseudomonadota</taxon>
        <taxon>Alphaproteobacteria</taxon>
        <taxon>Caulobacterales</taxon>
        <taxon>Caulobacteraceae</taxon>
        <taxon>Phenylobacterium</taxon>
    </lineage>
</organism>
<keyword evidence="4" id="KW-1185">Reference proteome</keyword>
<evidence type="ECO:0000313" key="4">
    <source>
        <dbReference type="Proteomes" id="UP001598130"/>
    </source>
</evidence>
<dbReference type="PANTHER" id="PTHR31273:SF0">
    <property type="entry name" value="PHOSPHOKETOLASE-RELATED"/>
    <property type="match status" value="1"/>
</dbReference>
<dbReference type="Pfam" id="PF09364">
    <property type="entry name" value="XFP_N"/>
    <property type="match status" value="1"/>
</dbReference>
<proteinExistence type="predicted"/>
<dbReference type="InterPro" id="IPR009014">
    <property type="entry name" value="Transketo_C/PFOR_II"/>
</dbReference>
<dbReference type="InterPro" id="IPR029061">
    <property type="entry name" value="THDP-binding"/>
</dbReference>
<dbReference type="PANTHER" id="PTHR31273">
    <property type="entry name" value="PHOSPHOKETOLASE-RELATED"/>
    <property type="match status" value="1"/>
</dbReference>
<evidence type="ECO:0000256" key="1">
    <source>
        <dbReference type="SAM" id="MobiDB-lite"/>
    </source>
</evidence>
<comment type="caution">
    <text evidence="3">The sequence shown here is derived from an EMBL/GenBank/DDBJ whole genome shotgun (WGS) entry which is preliminary data.</text>
</comment>
<evidence type="ECO:0000313" key="3">
    <source>
        <dbReference type="EMBL" id="MFD3263474.1"/>
    </source>
</evidence>
<dbReference type="Gene3D" id="3.40.50.970">
    <property type="match status" value="2"/>
</dbReference>
<protein>
    <submittedName>
        <fullName evidence="3">Xylulose 5-phosphate 3-epimerase</fullName>
    </submittedName>
</protein>
<accession>A0ABW6CKN6</accession>